<dbReference type="AlphaFoldDB" id="A0A7W8K018"/>
<dbReference type="RefSeq" id="WP_184138337.1">
    <property type="nucleotide sequence ID" value="NZ_JACHFL010000038.1"/>
</dbReference>
<keyword evidence="2" id="KW-1185">Reference proteome</keyword>
<sequence length="395" mass="45608">MPDPLTSEPLNFPLNFSHTVKANAKSNAQLLREGDYDAIERRVYADSQRCSGCGTDEKAKTLIVIRDRLTQGTFEIGRKCMEDLYSVDIGQFDLHAKQVRSSRIQLAHKLGLTGSLSAEQQIAIVREAVVTYLPVPERLTRELDDANPWHLEPAESDRIRDLHQLACYHREWQEEPERARRRWTALRGHPAFEYKPNRAEVHRLCSRALDSGPRLPERDILLLNALLRGAAGFEHKWPRLVDPQDHPDQEQYQRALQEALQARVQLGQPVDVQVTQSDARRFDPQDHAGLSAKRLYAVLAVWDADAEQYASTVETTDAYWKKTRRPFSAVGPIDRRSIPAETYMKRNDKNEMEEVVVSKAWTFQFRRVAWALAESYTETYPLWRAFSRTSLERYL</sequence>
<evidence type="ECO:0000313" key="1">
    <source>
        <dbReference type="EMBL" id="MBB5366366.1"/>
    </source>
</evidence>
<dbReference type="Proteomes" id="UP000552709">
    <property type="component" value="Unassembled WGS sequence"/>
</dbReference>
<dbReference type="EMBL" id="JACHFL010000038">
    <property type="protein sequence ID" value="MBB5366366.1"/>
    <property type="molecule type" value="Genomic_DNA"/>
</dbReference>
<gene>
    <name evidence="1" type="ORF">HNQ08_005495</name>
</gene>
<evidence type="ECO:0000313" key="2">
    <source>
        <dbReference type="Proteomes" id="UP000552709"/>
    </source>
</evidence>
<protein>
    <submittedName>
        <fullName evidence="1">Uncharacterized protein</fullName>
    </submittedName>
</protein>
<name>A0A7W8K018_9DEIO</name>
<accession>A0A7W8K018</accession>
<organism evidence="1 2">
    <name type="scientific">Deinococcus humi</name>
    <dbReference type="NCBI Taxonomy" id="662880"/>
    <lineage>
        <taxon>Bacteria</taxon>
        <taxon>Thermotogati</taxon>
        <taxon>Deinococcota</taxon>
        <taxon>Deinococci</taxon>
        <taxon>Deinococcales</taxon>
        <taxon>Deinococcaceae</taxon>
        <taxon>Deinococcus</taxon>
    </lineage>
</organism>
<comment type="caution">
    <text evidence="1">The sequence shown here is derived from an EMBL/GenBank/DDBJ whole genome shotgun (WGS) entry which is preliminary data.</text>
</comment>
<proteinExistence type="predicted"/>
<reference evidence="1 2" key="1">
    <citation type="submission" date="2020-08" db="EMBL/GenBank/DDBJ databases">
        <title>Genomic Encyclopedia of Type Strains, Phase IV (KMG-IV): sequencing the most valuable type-strain genomes for metagenomic binning, comparative biology and taxonomic classification.</title>
        <authorList>
            <person name="Goeker M."/>
        </authorList>
    </citation>
    <scope>NUCLEOTIDE SEQUENCE [LARGE SCALE GENOMIC DNA]</scope>
    <source>
        <strain evidence="1 2">DSM 27939</strain>
    </source>
</reference>